<sequence length="137" mass="15915">VLDAPFLPCDIYDVKKEVELGSSVESNGEDVIHEAYKEPYSECPKQKKAHPNLIIKFKSLENERDNLKSELSNEKLSLKYKFGFGEQEFHNAHESRKVLEAKIVKHEQDQIESKDLSNRLFPRIEKNLINCCIYGMM</sequence>
<keyword evidence="3" id="KW-1185">Reference proteome</keyword>
<evidence type="ECO:0000256" key="1">
    <source>
        <dbReference type="SAM" id="Coils"/>
    </source>
</evidence>
<name>A0ABC8UZE3_9AQUA</name>
<dbReference type="EMBL" id="CAUOFW020009525">
    <property type="protein sequence ID" value="CAK9186312.1"/>
    <property type="molecule type" value="Genomic_DNA"/>
</dbReference>
<protein>
    <submittedName>
        <fullName evidence="2">Uncharacterized protein</fullName>
    </submittedName>
</protein>
<dbReference type="Proteomes" id="UP001642360">
    <property type="component" value="Unassembled WGS sequence"/>
</dbReference>
<gene>
    <name evidence="2" type="ORF">ILEXP_LOCUS56794</name>
</gene>
<keyword evidence="1" id="KW-0175">Coiled coil</keyword>
<comment type="caution">
    <text evidence="2">The sequence shown here is derived from an EMBL/GenBank/DDBJ whole genome shotgun (WGS) entry which is preliminary data.</text>
</comment>
<reference evidence="2 3" key="1">
    <citation type="submission" date="2024-02" db="EMBL/GenBank/DDBJ databases">
        <authorList>
            <person name="Vignale AGUSTIN F."/>
            <person name="Sosa J E."/>
            <person name="Modenutti C."/>
        </authorList>
    </citation>
    <scope>NUCLEOTIDE SEQUENCE [LARGE SCALE GENOMIC DNA]</scope>
</reference>
<evidence type="ECO:0000313" key="3">
    <source>
        <dbReference type="Proteomes" id="UP001642360"/>
    </source>
</evidence>
<feature type="coiled-coil region" evidence="1">
    <location>
        <begin position="50"/>
        <end position="77"/>
    </location>
</feature>
<organism evidence="2 3">
    <name type="scientific">Ilex paraguariensis</name>
    <name type="common">yerba mate</name>
    <dbReference type="NCBI Taxonomy" id="185542"/>
    <lineage>
        <taxon>Eukaryota</taxon>
        <taxon>Viridiplantae</taxon>
        <taxon>Streptophyta</taxon>
        <taxon>Embryophyta</taxon>
        <taxon>Tracheophyta</taxon>
        <taxon>Spermatophyta</taxon>
        <taxon>Magnoliopsida</taxon>
        <taxon>eudicotyledons</taxon>
        <taxon>Gunneridae</taxon>
        <taxon>Pentapetalae</taxon>
        <taxon>asterids</taxon>
        <taxon>campanulids</taxon>
        <taxon>Aquifoliales</taxon>
        <taxon>Aquifoliaceae</taxon>
        <taxon>Ilex</taxon>
    </lineage>
</organism>
<dbReference type="AlphaFoldDB" id="A0ABC8UZE3"/>
<accession>A0ABC8UZE3</accession>
<evidence type="ECO:0000313" key="2">
    <source>
        <dbReference type="EMBL" id="CAK9186312.1"/>
    </source>
</evidence>
<proteinExistence type="predicted"/>
<feature type="non-terminal residue" evidence="2">
    <location>
        <position position="1"/>
    </location>
</feature>